<dbReference type="Pfam" id="PF00480">
    <property type="entry name" value="ROK"/>
    <property type="match status" value="1"/>
</dbReference>
<evidence type="ECO:0000313" key="6">
    <source>
        <dbReference type="Proteomes" id="UP000628775"/>
    </source>
</evidence>
<comment type="function">
    <text evidence="1">Transcriptional repressor of xylose-utilizing enzymes.</text>
</comment>
<keyword evidence="6" id="KW-1185">Reference proteome</keyword>
<accession>A0A8J2YGC3</accession>
<dbReference type="Proteomes" id="UP000628775">
    <property type="component" value="Unassembled WGS sequence"/>
</dbReference>
<comment type="similarity">
    <text evidence="2">Belongs to the ROK (NagC/XylR) family.</text>
</comment>
<dbReference type="InterPro" id="IPR043129">
    <property type="entry name" value="ATPase_NBD"/>
</dbReference>
<dbReference type="AlphaFoldDB" id="A0A8J2YGC3"/>
<reference evidence="5" key="2">
    <citation type="submission" date="2020-09" db="EMBL/GenBank/DDBJ databases">
        <authorList>
            <person name="Sun Q."/>
            <person name="Zhou Y."/>
        </authorList>
    </citation>
    <scope>NUCLEOTIDE SEQUENCE</scope>
    <source>
        <strain evidence="5">CGMCC 1.15371</strain>
    </source>
</reference>
<dbReference type="EMBL" id="BMIR01000006">
    <property type="protein sequence ID" value="GGE38117.1"/>
    <property type="molecule type" value="Genomic_DNA"/>
</dbReference>
<sequence length="402" mass="44714">MRRTGDLKLIQELNQFIVLDAIRESGPISRSAIAKKHNLSLTTVTSLVKNLMEEGYVTEAGIGESSGGRKPRLIKFCPDSRYLIGVSLRNSRITIAEMNLNAVVKQQKIIPVIQQEQVIATILEQIERFLEEIQNDKENCIGISFITQGIVNTAKGMIHYNPKLKLIDVPLKKYLEERFKLPVWLDNDTNAHILAEKHLGIRPVHDHAIYITIGDGVGAGIVVNGQMYRGASGGAGEFGHTTIDRGGIPCDCGNVGCLENYVSWPALYSRILTFIKKGRQTLIYSLANEDIRSISPRILVEAVNLKDPFAVELMNETASYLSAGIVNLLHLFNPNTLILGGEVTNHNPYLLEKIEENVKRQALKILVEDLEIRQTTFGDHLEMTGAAAVLLQDFFEFSLIAK</sequence>
<organism evidence="5 6">
    <name type="scientific">Pullulanibacillus camelliae</name>
    <dbReference type="NCBI Taxonomy" id="1707096"/>
    <lineage>
        <taxon>Bacteria</taxon>
        <taxon>Bacillati</taxon>
        <taxon>Bacillota</taxon>
        <taxon>Bacilli</taxon>
        <taxon>Bacillales</taxon>
        <taxon>Sporolactobacillaceae</taxon>
        <taxon>Pullulanibacillus</taxon>
    </lineage>
</organism>
<dbReference type="SUPFAM" id="SSF53067">
    <property type="entry name" value="Actin-like ATPase domain"/>
    <property type="match status" value="1"/>
</dbReference>
<dbReference type="PANTHER" id="PTHR18964:SF149">
    <property type="entry name" value="BIFUNCTIONAL UDP-N-ACETYLGLUCOSAMINE 2-EPIMERASE_N-ACETYLMANNOSAMINE KINASE"/>
    <property type="match status" value="1"/>
</dbReference>
<keyword evidence="3" id="KW-0859">Xylose metabolism</keyword>
<dbReference type="SUPFAM" id="SSF46785">
    <property type="entry name" value="Winged helix' DNA-binding domain"/>
    <property type="match status" value="1"/>
</dbReference>
<proteinExistence type="inferred from homology"/>
<evidence type="ECO:0000256" key="3">
    <source>
        <dbReference type="ARBA" id="ARBA00022629"/>
    </source>
</evidence>
<dbReference type="InterPro" id="IPR036390">
    <property type="entry name" value="WH_DNA-bd_sf"/>
</dbReference>
<dbReference type="PANTHER" id="PTHR18964">
    <property type="entry name" value="ROK (REPRESSOR, ORF, KINASE) FAMILY"/>
    <property type="match status" value="1"/>
</dbReference>
<dbReference type="Gene3D" id="3.30.420.40">
    <property type="match status" value="2"/>
</dbReference>
<comment type="caution">
    <text evidence="5">The sequence shown here is derived from an EMBL/GenBank/DDBJ whole genome shotgun (WGS) entry which is preliminary data.</text>
</comment>
<dbReference type="InterPro" id="IPR000835">
    <property type="entry name" value="HTH_MarR-typ"/>
</dbReference>
<feature type="domain" description="HTH marR-type" evidence="4">
    <location>
        <begin position="13"/>
        <end position="58"/>
    </location>
</feature>
<protein>
    <submittedName>
        <fullName evidence="5">Xylose repressor protein</fullName>
    </submittedName>
</protein>
<dbReference type="InterPro" id="IPR036388">
    <property type="entry name" value="WH-like_DNA-bd_sf"/>
</dbReference>
<dbReference type="InterPro" id="IPR000600">
    <property type="entry name" value="ROK"/>
</dbReference>
<evidence type="ECO:0000256" key="1">
    <source>
        <dbReference type="ARBA" id="ARBA00002486"/>
    </source>
</evidence>
<evidence type="ECO:0000256" key="2">
    <source>
        <dbReference type="ARBA" id="ARBA00006479"/>
    </source>
</evidence>
<gene>
    <name evidence="5" type="ORF">GCM10011391_16170</name>
</gene>
<dbReference type="Gene3D" id="1.10.10.10">
    <property type="entry name" value="Winged helix-like DNA-binding domain superfamily/Winged helix DNA-binding domain"/>
    <property type="match status" value="1"/>
</dbReference>
<evidence type="ECO:0000313" key="5">
    <source>
        <dbReference type="EMBL" id="GGE38117.1"/>
    </source>
</evidence>
<dbReference type="InterPro" id="IPR049874">
    <property type="entry name" value="ROK_cs"/>
</dbReference>
<evidence type="ECO:0000259" key="4">
    <source>
        <dbReference type="Pfam" id="PF01047"/>
    </source>
</evidence>
<dbReference type="GO" id="GO:0042732">
    <property type="term" value="P:D-xylose metabolic process"/>
    <property type="evidence" value="ECO:0007669"/>
    <property type="project" value="UniProtKB-KW"/>
</dbReference>
<dbReference type="PROSITE" id="PS01125">
    <property type="entry name" value="ROK"/>
    <property type="match status" value="1"/>
</dbReference>
<dbReference type="Pfam" id="PF01047">
    <property type="entry name" value="MarR"/>
    <property type="match status" value="1"/>
</dbReference>
<keyword evidence="3" id="KW-0119">Carbohydrate metabolism</keyword>
<reference evidence="5" key="1">
    <citation type="journal article" date="2014" name="Int. J. Syst. Evol. Microbiol.">
        <title>Complete genome sequence of Corynebacterium casei LMG S-19264T (=DSM 44701T), isolated from a smear-ripened cheese.</title>
        <authorList>
            <consortium name="US DOE Joint Genome Institute (JGI-PGF)"/>
            <person name="Walter F."/>
            <person name="Albersmeier A."/>
            <person name="Kalinowski J."/>
            <person name="Ruckert C."/>
        </authorList>
    </citation>
    <scope>NUCLEOTIDE SEQUENCE</scope>
    <source>
        <strain evidence="5">CGMCC 1.15371</strain>
    </source>
</reference>
<dbReference type="RefSeq" id="WP_188691911.1">
    <property type="nucleotide sequence ID" value="NZ_BMIR01000006.1"/>
</dbReference>
<name>A0A8J2YGC3_9BACL</name>